<keyword evidence="3" id="KW-0614">Plasmid</keyword>
<comment type="function">
    <text evidence="1">Part of the tripartite ATP-independent periplasmic (TRAP) transport system.</text>
</comment>
<evidence type="ECO:0000313" key="4">
    <source>
        <dbReference type="Proteomes" id="UP000077405"/>
    </source>
</evidence>
<dbReference type="Pfam" id="PF06808">
    <property type="entry name" value="DctM"/>
    <property type="match status" value="1"/>
</dbReference>
<keyword evidence="1" id="KW-0813">Transport</keyword>
<dbReference type="Proteomes" id="UP000077405">
    <property type="component" value="Plasmid pYZ2"/>
</dbReference>
<accession>A0A2R4VTJ0</accession>
<dbReference type="EMBL" id="CP028903">
    <property type="protein sequence ID" value="AWB07742.1"/>
    <property type="molecule type" value="Genomic_DNA"/>
</dbReference>
<dbReference type="AlphaFoldDB" id="A0A2R4VTJ0"/>
<comment type="subcellular location">
    <subcellularLocation>
        <location evidence="1">Cell inner membrane</location>
        <topology evidence="1">Multi-pass membrane protein</topology>
    </subcellularLocation>
</comment>
<gene>
    <name evidence="3" type="ORF">A6A40_19015</name>
</gene>
<dbReference type="GO" id="GO:0022857">
    <property type="term" value="F:transmembrane transporter activity"/>
    <property type="evidence" value="ECO:0007669"/>
    <property type="project" value="UniProtKB-UniRule"/>
</dbReference>
<keyword evidence="1" id="KW-0472">Membrane</keyword>
<feature type="domain" description="TRAP C4-dicarboxylate transport system permease DctM subunit" evidence="2">
    <location>
        <begin position="1"/>
        <end position="72"/>
    </location>
</feature>
<sequence>MVMLLVGAAMVAAGPITVVQLPQQLAVLLGPLVDHPQVPMVGMVMDLSPTTLILVPLSMPIVKMAGIDPVRF</sequence>
<dbReference type="InterPro" id="IPR010656">
    <property type="entry name" value="DctM"/>
</dbReference>
<keyword evidence="4" id="KW-1185">Reference proteome</keyword>
<geneLocation type="plasmid" evidence="3 4">
    <name>pYZ2</name>
</geneLocation>
<proteinExistence type="predicted"/>
<keyword evidence="1" id="KW-1003">Cell membrane</keyword>
<dbReference type="GO" id="GO:0005886">
    <property type="term" value="C:plasma membrane"/>
    <property type="evidence" value="ECO:0007669"/>
    <property type="project" value="UniProtKB-SubCell"/>
</dbReference>
<protein>
    <recommendedName>
        <fullName evidence="2">TRAP C4-dicarboxylate transport system permease DctM subunit domain-containing protein</fullName>
    </recommendedName>
</protein>
<evidence type="ECO:0000256" key="1">
    <source>
        <dbReference type="RuleBase" id="RU369079"/>
    </source>
</evidence>
<evidence type="ECO:0000313" key="3">
    <source>
        <dbReference type="EMBL" id="AWB07742.1"/>
    </source>
</evidence>
<dbReference type="KEGG" id="ahu:A6A40_19015"/>
<name>A0A2R4VTJ0_9PROT</name>
<organism evidence="3 4">
    <name type="scientific">Azospirillum humicireducens</name>
    <dbReference type="NCBI Taxonomy" id="1226968"/>
    <lineage>
        <taxon>Bacteria</taxon>
        <taxon>Pseudomonadati</taxon>
        <taxon>Pseudomonadota</taxon>
        <taxon>Alphaproteobacteria</taxon>
        <taxon>Rhodospirillales</taxon>
        <taxon>Azospirillaceae</taxon>
        <taxon>Azospirillum</taxon>
    </lineage>
</organism>
<keyword evidence="1" id="KW-0997">Cell inner membrane</keyword>
<reference evidence="3 4" key="1">
    <citation type="submission" date="2018-04" db="EMBL/GenBank/DDBJ databases">
        <title>Complete genome sequence of the nitrogen-fixing bacterium Azospirillum humicireducens type strain SgZ-5.</title>
        <authorList>
            <person name="Yu Z."/>
        </authorList>
    </citation>
    <scope>NUCLEOTIDE SEQUENCE [LARGE SCALE GENOMIC DNA]</scope>
    <source>
        <strain evidence="3 4">SgZ-5</strain>
        <plasmid evidence="3 4">pYZ2</plasmid>
    </source>
</reference>
<evidence type="ECO:0000259" key="2">
    <source>
        <dbReference type="Pfam" id="PF06808"/>
    </source>
</evidence>